<evidence type="ECO:0000313" key="7">
    <source>
        <dbReference type="Proteomes" id="UP000316128"/>
    </source>
</evidence>
<proteinExistence type="predicted"/>
<gene>
    <name evidence="6" type="ORF">2L372D_105</name>
</gene>
<dbReference type="Pfam" id="PF03237">
    <property type="entry name" value="Terminase_6N"/>
    <property type="match status" value="1"/>
</dbReference>
<keyword evidence="2" id="KW-0547">Nucleotide-binding</keyword>
<evidence type="ECO:0000256" key="1">
    <source>
        <dbReference type="ARBA" id="ARBA00022612"/>
    </source>
</evidence>
<keyword evidence="3" id="KW-0067">ATP-binding</keyword>
<evidence type="ECO:0000256" key="4">
    <source>
        <dbReference type="ARBA" id="ARBA00023219"/>
    </source>
</evidence>
<dbReference type="GO" id="GO:0005524">
    <property type="term" value="F:ATP binding"/>
    <property type="evidence" value="ECO:0007669"/>
    <property type="project" value="UniProtKB-KW"/>
</dbReference>
<keyword evidence="1" id="KW-1188">Viral release from host cell</keyword>
<dbReference type="InterPro" id="IPR035421">
    <property type="entry name" value="Terminase_6C"/>
</dbReference>
<evidence type="ECO:0000256" key="3">
    <source>
        <dbReference type="ARBA" id="ARBA00022840"/>
    </source>
</evidence>
<evidence type="ECO:0000256" key="2">
    <source>
        <dbReference type="ARBA" id="ARBA00022741"/>
    </source>
</evidence>
<feature type="domain" description="Terminase large subunit gp17-like C-terminal" evidence="5">
    <location>
        <begin position="237"/>
        <end position="320"/>
    </location>
</feature>
<keyword evidence="7" id="KW-1185">Reference proteome</keyword>
<reference evidence="6 7" key="1">
    <citation type="submission" date="2019-04" db="EMBL/GenBank/DDBJ databases">
        <title>Nine Novel Phages from a Plateau Lake in Southwest China Provide Insights into Aeromonas Phage Diversity.</title>
        <authorList>
            <person name="Xiao W."/>
            <person name="Bai M."/>
            <person name="Wang Y."/>
            <person name="Cui X."/>
        </authorList>
    </citation>
    <scope>NUCLEOTIDE SEQUENCE [LARGE SCALE GENOMIC DNA]</scope>
</reference>
<protein>
    <submittedName>
        <fullName evidence="6">Terminase</fullName>
    </submittedName>
</protein>
<accession>A0A4Y5TYC3</accession>
<evidence type="ECO:0000259" key="5">
    <source>
        <dbReference type="Pfam" id="PF17289"/>
    </source>
</evidence>
<dbReference type="Pfam" id="PF17289">
    <property type="entry name" value="Terminase_6C"/>
    <property type="match status" value="1"/>
</dbReference>
<dbReference type="EMBL" id="MK804893">
    <property type="protein sequence ID" value="QDB74019.1"/>
    <property type="molecule type" value="Genomic_DNA"/>
</dbReference>
<name>A0A4Y5TYC3_9CAUD</name>
<sequence length="353" mass="39851">MGTCNPSPDSWVLSFVEWYLDPEGYPDQSKDGVIRYFVIVDDKPIFANTEEELAEAYPDICYQENDGERIYIPPMSFTFISGTIFDNPALIKSNPKYLSALKAQSPINRARLLDGNWYARPEGSNYFQRSWLNKLDKVPLNCTEARGWDLASAEPSDKNRYPDYTASIKMLKTNQDTYIIVGDYIQETLDELTRQNGRFRKRPGVRDTLMLLQAKHDGSDTIVVLPKDPGQAGAFAFNEMAKMFTNEGFIVKEDPNPSNKSKLKRFEAFSSACQNGLVSIVEDTFEPATLAAFYKELESFDGERSTADRKDDWPDACASVFSYLAKTMSVSAVTMPTINAPTMISGLNKSRYF</sequence>
<organism evidence="6 7">
    <name type="scientific">Aeromonas phage 2L372D</name>
    <dbReference type="NCBI Taxonomy" id="2588097"/>
    <lineage>
        <taxon>Viruses</taxon>
        <taxon>Duplodnaviria</taxon>
        <taxon>Heunggongvirae</taxon>
        <taxon>Uroviricota</taxon>
        <taxon>Caudoviricetes</taxon>
        <taxon>Plateaulakevirus</taxon>
        <taxon>Plateaulakevirus pv2L372D</taxon>
    </lineage>
</organism>
<evidence type="ECO:0000313" key="6">
    <source>
        <dbReference type="EMBL" id="QDB74019.1"/>
    </source>
</evidence>
<dbReference type="Proteomes" id="UP000316128">
    <property type="component" value="Segment"/>
</dbReference>
<keyword evidence="4" id="KW-0231">Viral genome packaging</keyword>